<dbReference type="KEGG" id="cam:101506730"/>
<evidence type="ECO:0000259" key="4">
    <source>
        <dbReference type="Pfam" id="PF01764"/>
    </source>
</evidence>
<reference evidence="5" key="1">
    <citation type="journal article" date="2013" name="Nat. Biotechnol.">
        <title>Draft genome sequence of chickpea (Cicer arietinum) provides a resource for trait improvement.</title>
        <authorList>
            <person name="Varshney R.K."/>
            <person name="Song C."/>
            <person name="Saxena R.K."/>
            <person name="Azam S."/>
            <person name="Yu S."/>
            <person name="Sharpe A.G."/>
            <person name="Cannon S."/>
            <person name="Baek J."/>
            <person name="Rosen B.D."/>
            <person name="Tar'an B."/>
            <person name="Millan T."/>
            <person name="Zhang X."/>
            <person name="Ramsay L.D."/>
            <person name="Iwata A."/>
            <person name="Wang Y."/>
            <person name="Nelson W."/>
            <person name="Farmer A.D."/>
            <person name="Gaur P.M."/>
            <person name="Soderlund C."/>
            <person name="Penmetsa R.V."/>
            <person name="Xu C."/>
            <person name="Bharti A.K."/>
            <person name="He W."/>
            <person name="Winter P."/>
            <person name="Zhao S."/>
            <person name="Hane J.K."/>
            <person name="Carrasquilla-Garcia N."/>
            <person name="Condie J.A."/>
            <person name="Upadhyaya H.D."/>
            <person name="Luo M.C."/>
            <person name="Thudi M."/>
            <person name="Gowda C.L."/>
            <person name="Singh N.P."/>
            <person name="Lichtenzveig J."/>
            <person name="Gali K.K."/>
            <person name="Rubio J."/>
            <person name="Nadarajan N."/>
            <person name="Dolezel J."/>
            <person name="Bansal K.C."/>
            <person name="Xu X."/>
            <person name="Edwards D."/>
            <person name="Zhang G."/>
            <person name="Kahl G."/>
            <person name="Gil J."/>
            <person name="Singh K.B."/>
            <person name="Datta S.K."/>
            <person name="Jackson S.A."/>
            <person name="Wang J."/>
            <person name="Cook D.R."/>
        </authorList>
    </citation>
    <scope>NUCLEOTIDE SEQUENCE [LARGE SCALE GENOMIC DNA]</scope>
    <source>
        <strain evidence="5">cv. CDC Frontier</strain>
    </source>
</reference>
<dbReference type="InterPro" id="IPR002921">
    <property type="entry name" value="Fungal_lipase-type"/>
</dbReference>
<feature type="transmembrane region" description="Helical" evidence="3">
    <location>
        <begin position="678"/>
        <end position="699"/>
    </location>
</feature>
<keyword evidence="3" id="KW-0472">Membrane</keyword>
<dbReference type="OrthoDB" id="438440at2759"/>
<keyword evidence="3" id="KW-1133">Transmembrane helix</keyword>
<dbReference type="InterPro" id="IPR043367">
    <property type="entry name" value="PLIP1/2/3"/>
</dbReference>
<dbReference type="Gene3D" id="3.40.50.1820">
    <property type="entry name" value="alpha/beta hydrolase"/>
    <property type="match status" value="1"/>
</dbReference>
<gene>
    <name evidence="6" type="primary">LOC101506730</name>
</gene>
<dbReference type="STRING" id="3827.A0A1S3E2L4"/>
<keyword evidence="1" id="KW-0378">Hydrolase</keyword>
<dbReference type="GO" id="GO:0006629">
    <property type="term" value="P:lipid metabolic process"/>
    <property type="evidence" value="ECO:0007669"/>
    <property type="project" value="InterPro"/>
</dbReference>
<evidence type="ECO:0000313" key="6">
    <source>
        <dbReference type="RefSeq" id="XP_012569990.1"/>
    </source>
</evidence>
<evidence type="ECO:0000256" key="1">
    <source>
        <dbReference type="ARBA" id="ARBA00022801"/>
    </source>
</evidence>
<dbReference type="PANTHER" id="PTHR46483">
    <property type="entry name" value="PHOSPHOLIPASE A1 PLIP2, CHLOROPLASTIC"/>
    <property type="match status" value="1"/>
</dbReference>
<dbReference type="GeneID" id="101506730"/>
<feature type="region of interest" description="Disordered" evidence="2">
    <location>
        <begin position="116"/>
        <end position="140"/>
    </location>
</feature>
<dbReference type="Proteomes" id="UP000087171">
    <property type="component" value="Chromosome Ca4"/>
</dbReference>
<feature type="domain" description="Fungal lipase-type" evidence="4">
    <location>
        <begin position="349"/>
        <end position="486"/>
    </location>
</feature>
<proteinExistence type="predicted"/>
<name>A0A1S3E2L4_CICAR</name>
<dbReference type="GO" id="GO:0008970">
    <property type="term" value="F:phospholipase A1 activity"/>
    <property type="evidence" value="ECO:0007669"/>
    <property type="project" value="InterPro"/>
</dbReference>
<keyword evidence="5" id="KW-1185">Reference proteome</keyword>
<feature type="region of interest" description="Disordered" evidence="2">
    <location>
        <begin position="220"/>
        <end position="243"/>
    </location>
</feature>
<dbReference type="InterPro" id="IPR029058">
    <property type="entry name" value="AB_hydrolase_fold"/>
</dbReference>
<sequence length="702" mass="78039">METMCLKTGIVPSISIGGSLDTRAAPSHVSTVARSAAEKQPSQKSLFSRFSFRYPLESLWPKQRCSTNTTFSGLSLDDAVLSDNRDTAKAVRDDGDEAQSGNWVLKILHVKSVWKGEQGNDDDDEKEGIDNDQNNDDGDEVCDTCAVDNDEKEQDFQFDRDSFSKMLRRVSLGEARLYAQMSHLGSLAYSIPKIKPGKLLKHYGLRFVTSSLEKKELAAKSEKIPQEVESKEKQEETKEANNGGYRISASTAYNIAASAASYLHAQTRSILPFKSSNAMAGEGSNESLHNINMMNTEVASLMATTDSVTAVVAAKEEVKQAVADDLNSTRSSPCEWFICDDNQSGTRFFVIQGSESLASWQANLLFEPIKFEGLDILVHRGIYEAAKGIYQQMLPEVHAHLKSRGSRATFRFTGHSLGGSLALLVNLMLFIRQEVPTSSLLPVVTFGSPSIMCGGDTLLDKLGLPRSHVQAIIMHRDIVPRAFSCNYPDHVAKILKAINANFRNHPCLNNQKLLYTPMGELLILQPDEKFSPSHHLLPQGSGLYLLCCPLSESNDTEKKLRAAQLVFLNTPHPLEILSDRSAYGSGGSIQRDHDMNSYLKTVRSVIRQELNQIRKSMRDKRRKVWWPLVLPRRVDGIVVGRSMVSVNIGQRQSPFSGMIKTGRESLKRFSRLVASQHMHLFVLLVFPARMLILGAYSLISLR</sequence>
<accession>A0A1S3E2L4</accession>
<dbReference type="Pfam" id="PF01764">
    <property type="entry name" value="Lipase_3"/>
    <property type="match status" value="1"/>
</dbReference>
<dbReference type="AlphaFoldDB" id="A0A1S3E2L4"/>
<organism evidence="5 6">
    <name type="scientific">Cicer arietinum</name>
    <name type="common">Chickpea</name>
    <name type="synonym">Garbanzo</name>
    <dbReference type="NCBI Taxonomy" id="3827"/>
    <lineage>
        <taxon>Eukaryota</taxon>
        <taxon>Viridiplantae</taxon>
        <taxon>Streptophyta</taxon>
        <taxon>Embryophyta</taxon>
        <taxon>Tracheophyta</taxon>
        <taxon>Spermatophyta</taxon>
        <taxon>Magnoliopsida</taxon>
        <taxon>eudicotyledons</taxon>
        <taxon>Gunneridae</taxon>
        <taxon>Pentapetalae</taxon>
        <taxon>rosids</taxon>
        <taxon>fabids</taxon>
        <taxon>Fabales</taxon>
        <taxon>Fabaceae</taxon>
        <taxon>Papilionoideae</taxon>
        <taxon>50 kb inversion clade</taxon>
        <taxon>NPAAA clade</taxon>
        <taxon>Hologalegina</taxon>
        <taxon>IRL clade</taxon>
        <taxon>Cicereae</taxon>
        <taxon>Cicer</taxon>
    </lineage>
</organism>
<feature type="compositionally biased region" description="Basic and acidic residues" evidence="2">
    <location>
        <begin position="220"/>
        <end position="239"/>
    </location>
</feature>
<evidence type="ECO:0000313" key="5">
    <source>
        <dbReference type="Proteomes" id="UP000087171"/>
    </source>
</evidence>
<keyword evidence="3" id="KW-0812">Transmembrane</keyword>
<dbReference type="SUPFAM" id="SSF53474">
    <property type="entry name" value="alpha/beta-Hydrolases"/>
    <property type="match status" value="1"/>
</dbReference>
<protein>
    <submittedName>
        <fullName evidence="6">Phospholipase A1 PLIP2, chloroplastic</fullName>
    </submittedName>
</protein>
<reference evidence="6" key="2">
    <citation type="submission" date="2025-08" db="UniProtKB">
        <authorList>
            <consortium name="RefSeq"/>
        </authorList>
    </citation>
    <scope>IDENTIFICATION</scope>
    <source>
        <tissue evidence="6">Etiolated seedlings</tissue>
    </source>
</reference>
<dbReference type="CDD" id="cd00519">
    <property type="entry name" value="Lipase_3"/>
    <property type="match status" value="1"/>
</dbReference>
<dbReference type="PANTHER" id="PTHR46483:SF4">
    <property type="entry name" value="PHOSPHOLIPASE A1 PLIP2, CHLOROPLASTIC"/>
    <property type="match status" value="1"/>
</dbReference>
<dbReference type="RefSeq" id="XP_012569990.1">
    <property type="nucleotide sequence ID" value="XM_012714536.2"/>
</dbReference>
<evidence type="ECO:0000256" key="3">
    <source>
        <dbReference type="SAM" id="Phobius"/>
    </source>
</evidence>
<evidence type="ECO:0000256" key="2">
    <source>
        <dbReference type="SAM" id="MobiDB-lite"/>
    </source>
</evidence>